<dbReference type="InterPro" id="IPR051174">
    <property type="entry name" value="Cytochrome_c-type_ET"/>
</dbReference>
<dbReference type="Pfam" id="PF03264">
    <property type="entry name" value="Cytochrom_NNT"/>
    <property type="match status" value="1"/>
</dbReference>
<dbReference type="PANTHER" id="PTHR30333:SF1">
    <property type="entry name" value="CYTOCHROME C-TYPE PROTEIN NAPC"/>
    <property type="match status" value="1"/>
</dbReference>
<evidence type="ECO:0000256" key="1">
    <source>
        <dbReference type="ARBA" id="ARBA00004236"/>
    </source>
</evidence>
<keyword evidence="10" id="KW-0408">Iron</keyword>
<keyword evidence="9 12" id="KW-1133">Transmembrane helix</keyword>
<gene>
    <name evidence="14" type="primary">nrfH_7</name>
    <name evidence="14" type="ORF">SDC9_34303</name>
</gene>
<evidence type="ECO:0000256" key="9">
    <source>
        <dbReference type="ARBA" id="ARBA00022989"/>
    </source>
</evidence>
<keyword evidence="5" id="KW-0349">Heme</keyword>
<keyword evidence="7" id="KW-0479">Metal-binding</keyword>
<evidence type="ECO:0000256" key="6">
    <source>
        <dbReference type="ARBA" id="ARBA00022692"/>
    </source>
</evidence>
<evidence type="ECO:0000259" key="13">
    <source>
        <dbReference type="Pfam" id="PF03264"/>
    </source>
</evidence>
<dbReference type="InterPro" id="IPR036280">
    <property type="entry name" value="Multihaem_cyt_sf"/>
</dbReference>
<dbReference type="InterPro" id="IPR017571">
    <property type="entry name" value="NrfH"/>
</dbReference>
<evidence type="ECO:0000256" key="11">
    <source>
        <dbReference type="ARBA" id="ARBA00023136"/>
    </source>
</evidence>
<evidence type="ECO:0000256" key="8">
    <source>
        <dbReference type="ARBA" id="ARBA00022982"/>
    </source>
</evidence>
<protein>
    <submittedName>
        <fullName evidence="14">Cytochrome c-type protein NrfH</fullName>
    </submittedName>
</protein>
<accession>A0A644VC01</accession>
<dbReference type="GO" id="GO:0005886">
    <property type="term" value="C:plasma membrane"/>
    <property type="evidence" value="ECO:0007669"/>
    <property type="project" value="UniProtKB-SubCell"/>
</dbReference>
<evidence type="ECO:0000313" key="14">
    <source>
        <dbReference type="EMBL" id="MPL88283.1"/>
    </source>
</evidence>
<evidence type="ECO:0000256" key="5">
    <source>
        <dbReference type="ARBA" id="ARBA00022617"/>
    </source>
</evidence>
<dbReference type="InterPro" id="IPR038266">
    <property type="entry name" value="NapC/NirT_cytc_sf"/>
</dbReference>
<dbReference type="EMBL" id="VSSQ01000254">
    <property type="protein sequence ID" value="MPL88283.1"/>
    <property type="molecule type" value="Genomic_DNA"/>
</dbReference>
<feature type="domain" description="NapC/NirT cytochrome c N-terminal" evidence="13">
    <location>
        <begin position="14"/>
        <end position="166"/>
    </location>
</feature>
<organism evidence="14">
    <name type="scientific">bioreactor metagenome</name>
    <dbReference type="NCBI Taxonomy" id="1076179"/>
    <lineage>
        <taxon>unclassified sequences</taxon>
        <taxon>metagenomes</taxon>
        <taxon>ecological metagenomes</taxon>
    </lineage>
</organism>
<sequence>MKIATLINQILPNIRWKLTAIIMLGVLFGLGFYTVYASRAASYLSDEPATCVNCHIMAPFYATWNHSSHGRNATCNDCHVPQDNVFRKYYFKGKDGMRHASIFAIRGEAQVIQAIDESANVIMENCIRCHTQLNTELVKTGRMNYEMAKAGEGKACWDCHRDIPHGGTNSLSSTPNALVPYPKSDTPDWLKKILNDKK</sequence>
<dbReference type="GO" id="GO:0009061">
    <property type="term" value="P:anaerobic respiration"/>
    <property type="evidence" value="ECO:0007669"/>
    <property type="project" value="TreeGrafter"/>
</dbReference>
<comment type="caution">
    <text evidence="14">The sequence shown here is derived from an EMBL/GenBank/DDBJ whole genome shotgun (WGS) entry which is preliminary data.</text>
</comment>
<keyword evidence="6 12" id="KW-0812">Transmembrane</keyword>
<evidence type="ECO:0000256" key="2">
    <source>
        <dbReference type="ARBA" id="ARBA00007395"/>
    </source>
</evidence>
<evidence type="ECO:0000256" key="3">
    <source>
        <dbReference type="ARBA" id="ARBA00022448"/>
    </source>
</evidence>
<comment type="subcellular location">
    <subcellularLocation>
        <location evidence="1">Cell membrane</location>
    </subcellularLocation>
</comment>
<dbReference type="NCBIfam" id="TIGR03153">
    <property type="entry name" value="cytochr_NrfH"/>
    <property type="match status" value="1"/>
</dbReference>
<dbReference type="SUPFAM" id="SSF48695">
    <property type="entry name" value="Multiheme cytochromes"/>
    <property type="match status" value="1"/>
</dbReference>
<dbReference type="AlphaFoldDB" id="A0A644VC01"/>
<feature type="transmembrane region" description="Helical" evidence="12">
    <location>
        <begin position="16"/>
        <end position="36"/>
    </location>
</feature>
<name>A0A644VC01_9ZZZZ</name>
<dbReference type="InterPro" id="IPR005126">
    <property type="entry name" value="NapC/NirT_cyt_c_N"/>
</dbReference>
<evidence type="ECO:0000256" key="7">
    <source>
        <dbReference type="ARBA" id="ARBA00022723"/>
    </source>
</evidence>
<dbReference type="GO" id="GO:0022900">
    <property type="term" value="P:electron transport chain"/>
    <property type="evidence" value="ECO:0007669"/>
    <property type="project" value="InterPro"/>
</dbReference>
<evidence type="ECO:0000256" key="12">
    <source>
        <dbReference type="SAM" id="Phobius"/>
    </source>
</evidence>
<keyword evidence="3" id="KW-0813">Transport</keyword>
<keyword evidence="4" id="KW-1003">Cell membrane</keyword>
<evidence type="ECO:0000256" key="10">
    <source>
        <dbReference type="ARBA" id="ARBA00023004"/>
    </source>
</evidence>
<proteinExistence type="inferred from homology"/>
<keyword evidence="8" id="KW-0249">Electron transport</keyword>
<dbReference type="Gene3D" id="1.10.3820.10">
    <property type="entry name" value="Di-heme elbow motif domain"/>
    <property type="match status" value="1"/>
</dbReference>
<reference evidence="14" key="1">
    <citation type="submission" date="2019-08" db="EMBL/GenBank/DDBJ databases">
        <authorList>
            <person name="Kucharzyk K."/>
            <person name="Murdoch R.W."/>
            <person name="Higgins S."/>
            <person name="Loffler F."/>
        </authorList>
    </citation>
    <scope>NUCLEOTIDE SEQUENCE</scope>
</reference>
<keyword evidence="11 12" id="KW-0472">Membrane</keyword>
<evidence type="ECO:0000256" key="4">
    <source>
        <dbReference type="ARBA" id="ARBA00022475"/>
    </source>
</evidence>
<dbReference type="GO" id="GO:0009055">
    <property type="term" value="F:electron transfer activity"/>
    <property type="evidence" value="ECO:0007669"/>
    <property type="project" value="TreeGrafter"/>
</dbReference>
<dbReference type="PANTHER" id="PTHR30333">
    <property type="entry name" value="CYTOCHROME C-TYPE PROTEIN"/>
    <property type="match status" value="1"/>
</dbReference>
<dbReference type="GO" id="GO:0046872">
    <property type="term" value="F:metal ion binding"/>
    <property type="evidence" value="ECO:0007669"/>
    <property type="project" value="UniProtKB-KW"/>
</dbReference>
<comment type="similarity">
    <text evidence="2">Belongs to the NapC/NirT/NrfH family.</text>
</comment>